<accession>A0A8X6UQP8</accession>
<evidence type="ECO:0000313" key="1">
    <source>
        <dbReference type="EMBL" id="GFU40068.1"/>
    </source>
</evidence>
<comment type="caution">
    <text evidence="1">The sequence shown here is derived from an EMBL/GenBank/DDBJ whole genome shotgun (WGS) entry which is preliminary data.</text>
</comment>
<name>A0A8X6UQP8_NEPPI</name>
<dbReference type="AlphaFoldDB" id="A0A8X6UQP8"/>
<gene>
    <name evidence="1" type="ORF">NPIL_517391</name>
</gene>
<evidence type="ECO:0000313" key="2">
    <source>
        <dbReference type="Proteomes" id="UP000887013"/>
    </source>
</evidence>
<organism evidence="1 2">
    <name type="scientific">Nephila pilipes</name>
    <name type="common">Giant wood spider</name>
    <name type="synonym">Nephila maculata</name>
    <dbReference type="NCBI Taxonomy" id="299642"/>
    <lineage>
        <taxon>Eukaryota</taxon>
        <taxon>Metazoa</taxon>
        <taxon>Ecdysozoa</taxon>
        <taxon>Arthropoda</taxon>
        <taxon>Chelicerata</taxon>
        <taxon>Arachnida</taxon>
        <taxon>Araneae</taxon>
        <taxon>Araneomorphae</taxon>
        <taxon>Entelegynae</taxon>
        <taxon>Araneoidea</taxon>
        <taxon>Nephilidae</taxon>
        <taxon>Nephila</taxon>
    </lineage>
</organism>
<reference evidence="1" key="1">
    <citation type="submission" date="2020-08" db="EMBL/GenBank/DDBJ databases">
        <title>Multicomponent nature underlies the extraordinary mechanical properties of spider dragline silk.</title>
        <authorList>
            <person name="Kono N."/>
            <person name="Nakamura H."/>
            <person name="Mori M."/>
            <person name="Yoshida Y."/>
            <person name="Ohtoshi R."/>
            <person name="Malay A.D."/>
            <person name="Moran D.A.P."/>
            <person name="Tomita M."/>
            <person name="Numata K."/>
            <person name="Arakawa K."/>
        </authorList>
    </citation>
    <scope>NUCLEOTIDE SEQUENCE</scope>
</reference>
<dbReference type="Proteomes" id="UP000887013">
    <property type="component" value="Unassembled WGS sequence"/>
</dbReference>
<feature type="non-terminal residue" evidence="1">
    <location>
        <position position="1"/>
    </location>
</feature>
<sequence length="71" mass="8032">PEGCHHGKSDGQKFRRGLCVESVVHYESGRSFARSLPSSAVVRLLLFRQLRTRQCGSEQLRLCQFGHGEDM</sequence>
<protein>
    <submittedName>
        <fullName evidence="1">Uncharacterized protein</fullName>
    </submittedName>
</protein>
<keyword evidence="2" id="KW-1185">Reference proteome</keyword>
<dbReference type="EMBL" id="BMAW01084750">
    <property type="protein sequence ID" value="GFU40068.1"/>
    <property type="molecule type" value="Genomic_DNA"/>
</dbReference>
<proteinExistence type="predicted"/>